<dbReference type="Pfam" id="PF02775">
    <property type="entry name" value="TPP_enzyme_C"/>
    <property type="match status" value="1"/>
</dbReference>
<dbReference type="GO" id="GO:0005948">
    <property type="term" value="C:acetolactate synthase complex"/>
    <property type="evidence" value="ECO:0007669"/>
    <property type="project" value="TreeGrafter"/>
</dbReference>
<dbReference type="RefSeq" id="XP_030989756.1">
    <property type="nucleotide sequence ID" value="XM_031132842.1"/>
</dbReference>
<dbReference type="EMBL" id="SKBQ01000081">
    <property type="protein sequence ID" value="TPX08045.1"/>
    <property type="molecule type" value="Genomic_DNA"/>
</dbReference>
<dbReference type="InterPro" id="IPR045229">
    <property type="entry name" value="TPP_enz"/>
</dbReference>
<dbReference type="InterPro" id="IPR012000">
    <property type="entry name" value="Thiamin_PyroP_enz_cen_dom"/>
</dbReference>
<keyword evidence="2 3" id="KW-0786">Thiamine pyrophosphate</keyword>
<dbReference type="PANTHER" id="PTHR18968:SF164">
    <property type="entry name" value="PYRUVATE DECARBOXYLASE"/>
    <property type="match status" value="1"/>
</dbReference>
<dbReference type="GeneID" id="41977692"/>
<dbReference type="InParanoid" id="A0A507AF29"/>
<organism evidence="7 8">
    <name type="scientific">Thyridium curvatum</name>
    <dbReference type="NCBI Taxonomy" id="1093900"/>
    <lineage>
        <taxon>Eukaryota</taxon>
        <taxon>Fungi</taxon>
        <taxon>Dikarya</taxon>
        <taxon>Ascomycota</taxon>
        <taxon>Pezizomycotina</taxon>
        <taxon>Sordariomycetes</taxon>
        <taxon>Sordariomycetidae</taxon>
        <taxon>Thyridiales</taxon>
        <taxon>Thyridiaceae</taxon>
        <taxon>Thyridium</taxon>
    </lineage>
</organism>
<dbReference type="GO" id="GO:0000287">
    <property type="term" value="F:magnesium ion binding"/>
    <property type="evidence" value="ECO:0007669"/>
    <property type="project" value="InterPro"/>
</dbReference>
<evidence type="ECO:0000313" key="7">
    <source>
        <dbReference type="EMBL" id="TPX08045.1"/>
    </source>
</evidence>
<dbReference type="InterPro" id="IPR011766">
    <property type="entry name" value="TPP_enzyme_TPP-bd"/>
</dbReference>
<feature type="domain" description="Thiamine pyrophosphate enzyme TPP-binding" evidence="5">
    <location>
        <begin position="420"/>
        <end position="585"/>
    </location>
</feature>
<dbReference type="Proteomes" id="UP000319257">
    <property type="component" value="Unassembled WGS sequence"/>
</dbReference>
<dbReference type="Gene3D" id="3.40.50.970">
    <property type="match status" value="2"/>
</dbReference>
<evidence type="ECO:0000259" key="5">
    <source>
        <dbReference type="Pfam" id="PF02775"/>
    </source>
</evidence>
<dbReference type="Pfam" id="PF02776">
    <property type="entry name" value="TPP_enzyme_N"/>
    <property type="match status" value="1"/>
</dbReference>
<comment type="caution">
    <text evidence="7">The sequence shown here is derived from an EMBL/GenBank/DDBJ whole genome shotgun (WGS) entry which is preliminary data.</text>
</comment>
<dbReference type="SUPFAM" id="SSF52467">
    <property type="entry name" value="DHS-like NAD/FAD-binding domain"/>
    <property type="match status" value="1"/>
</dbReference>
<dbReference type="SUPFAM" id="SSF52518">
    <property type="entry name" value="Thiamin diphosphate-binding fold (THDP-binding)"/>
    <property type="match status" value="2"/>
</dbReference>
<dbReference type="NCBIfam" id="NF006203">
    <property type="entry name" value="PRK08327.1"/>
    <property type="match status" value="1"/>
</dbReference>
<dbReference type="STRING" id="1093900.A0A507AF29"/>
<comment type="similarity">
    <text evidence="1 3">Belongs to the TPP enzyme family.</text>
</comment>
<evidence type="ECO:0000259" key="6">
    <source>
        <dbReference type="Pfam" id="PF02776"/>
    </source>
</evidence>
<evidence type="ECO:0000259" key="4">
    <source>
        <dbReference type="Pfam" id="PF00205"/>
    </source>
</evidence>
<feature type="domain" description="Thiamine pyrophosphate enzyme central" evidence="4">
    <location>
        <begin position="210"/>
        <end position="342"/>
    </location>
</feature>
<dbReference type="InterPro" id="IPR029061">
    <property type="entry name" value="THDP-binding"/>
</dbReference>
<dbReference type="Pfam" id="PF00205">
    <property type="entry name" value="TPP_enzyme_M"/>
    <property type="match status" value="1"/>
</dbReference>
<dbReference type="GO" id="GO:0005739">
    <property type="term" value="C:mitochondrion"/>
    <property type="evidence" value="ECO:0007669"/>
    <property type="project" value="TreeGrafter"/>
</dbReference>
<dbReference type="CDD" id="cd07035">
    <property type="entry name" value="TPP_PYR_POX_like"/>
    <property type="match status" value="1"/>
</dbReference>
<keyword evidence="8" id="KW-1185">Reference proteome</keyword>
<dbReference type="OrthoDB" id="2867507at2759"/>
<dbReference type="GO" id="GO:0030976">
    <property type="term" value="F:thiamine pyrophosphate binding"/>
    <property type="evidence" value="ECO:0007669"/>
    <property type="project" value="InterPro"/>
</dbReference>
<dbReference type="GO" id="GO:0050660">
    <property type="term" value="F:flavin adenine dinucleotide binding"/>
    <property type="evidence" value="ECO:0007669"/>
    <property type="project" value="TreeGrafter"/>
</dbReference>
<evidence type="ECO:0000313" key="8">
    <source>
        <dbReference type="Proteomes" id="UP000319257"/>
    </source>
</evidence>
<dbReference type="AlphaFoldDB" id="A0A507AF29"/>
<protein>
    <submittedName>
        <fullName evidence="7">Uncharacterized protein</fullName>
    </submittedName>
</protein>
<dbReference type="GO" id="GO:0009099">
    <property type="term" value="P:L-valine biosynthetic process"/>
    <property type="evidence" value="ECO:0007669"/>
    <property type="project" value="TreeGrafter"/>
</dbReference>
<evidence type="ECO:0000256" key="1">
    <source>
        <dbReference type="ARBA" id="ARBA00007812"/>
    </source>
</evidence>
<dbReference type="InterPro" id="IPR012001">
    <property type="entry name" value="Thiamin_PyroP_enz_TPP-bd_dom"/>
</dbReference>
<dbReference type="PANTHER" id="PTHR18968">
    <property type="entry name" value="THIAMINE PYROPHOSPHATE ENZYMES"/>
    <property type="match status" value="1"/>
</dbReference>
<evidence type="ECO:0000256" key="2">
    <source>
        <dbReference type="ARBA" id="ARBA00023052"/>
    </source>
</evidence>
<sequence length="597" mass="64349">MYSTSSAFFESLAQAGVSYVFVNLGSDHPAIMEALAAETRRAGGGASKFPKVITCPHEMVAMSMADGFARLTGKPQCVLVHVDVGTQMLGCAMHNSSVARSPVLVFAGLSPYTLEGELRGSRTEYIHWLQDVPDQKQIVAQYCRYTGEIKTGKNVKQLVNRALQMATSDPKGPSYLVGAREAMEEDIEPYDLDQSVWHGIAPAALPQDGVERIVSLLADAKQPLIIVGYSGRNHETVPELVKLVESIPGVRVLDALGSDVCFPWSHRSYIGVRIGKHAAISNADAIVVLDCDVPWIPTQCKLSPGVQIIQIDVDPLKQNIPLHYIPAAYRYRADAGTALRQLNGFIQSSSKYSQLASQEPYASRWRDLQGVREQEILAADKLASAPADELSPPTTSYLCSELRKACPEDTIWCIEAVTNAMFVYDQIRVDQPGNLVNGGGGGLGWSGGGTLGVKLASDWLAGGAGKGKFVTEIVGDGTYLFGVPGTVYWIARRYRLPTLTVVLSNKGWNAPRNSLELVHPTGHGSQVSNEELNISFSPTPDFSGIARAASGNDAFAAVVRSVKDLQRILPEAVAVVKSGRSAIIEARIQGSWKGDEA</sequence>
<dbReference type="GO" id="GO:0009097">
    <property type="term" value="P:isoleucine biosynthetic process"/>
    <property type="evidence" value="ECO:0007669"/>
    <property type="project" value="TreeGrafter"/>
</dbReference>
<proteinExistence type="inferred from homology"/>
<accession>A0A507AF29</accession>
<gene>
    <name evidence="7" type="ORF">E0L32_010245</name>
</gene>
<feature type="domain" description="Thiamine pyrophosphate enzyme N-terminal TPP-binding" evidence="6">
    <location>
        <begin position="5"/>
        <end position="138"/>
    </location>
</feature>
<evidence type="ECO:0000256" key="3">
    <source>
        <dbReference type="RuleBase" id="RU362132"/>
    </source>
</evidence>
<name>A0A507AF29_9PEZI</name>
<dbReference type="GO" id="GO:0003984">
    <property type="term" value="F:acetolactate synthase activity"/>
    <property type="evidence" value="ECO:0007669"/>
    <property type="project" value="TreeGrafter"/>
</dbReference>
<reference evidence="7 8" key="1">
    <citation type="submission" date="2019-06" db="EMBL/GenBank/DDBJ databases">
        <title>Draft genome sequence of the filamentous fungus Phialemoniopsis curvata isolated from diesel fuel.</title>
        <authorList>
            <person name="Varaljay V.A."/>
            <person name="Lyon W.J."/>
            <person name="Crouch A.L."/>
            <person name="Drake C.E."/>
            <person name="Hollomon J.M."/>
            <person name="Nadeau L.J."/>
            <person name="Nunn H.S."/>
            <person name="Stevenson B.S."/>
            <person name="Bojanowski C.L."/>
            <person name="Crookes-Goodson W.J."/>
        </authorList>
    </citation>
    <scope>NUCLEOTIDE SEQUENCE [LARGE SCALE GENOMIC DNA]</scope>
    <source>
        <strain evidence="7 8">D216</strain>
    </source>
</reference>
<dbReference type="Gene3D" id="3.40.50.1220">
    <property type="entry name" value="TPP-binding domain"/>
    <property type="match status" value="1"/>
</dbReference>
<dbReference type="InterPro" id="IPR029035">
    <property type="entry name" value="DHS-like_NAD/FAD-binding_dom"/>
</dbReference>